<reference evidence="11 12" key="1">
    <citation type="submission" date="2022-03" db="EMBL/GenBank/DDBJ databases">
        <authorList>
            <person name="Koch H."/>
        </authorList>
    </citation>
    <scope>NUCLEOTIDE SEQUENCE [LARGE SCALE GENOMIC DNA]</scope>
    <source>
        <strain evidence="11 12">G1</strain>
    </source>
</reference>
<keyword evidence="8 10" id="KW-0464">Manganese</keyword>
<protein>
    <recommendedName>
        <fullName evidence="10">CRISPR-associated endonuclease Cas1</fullName>
        <ecNumber evidence="10">3.1.-.-</ecNumber>
    </recommendedName>
</protein>
<comment type="cofactor">
    <cofactor evidence="10">
        <name>Mg(2+)</name>
        <dbReference type="ChEBI" id="CHEBI:18420"/>
    </cofactor>
    <cofactor evidence="10">
        <name>Mn(2+)</name>
        <dbReference type="ChEBI" id="CHEBI:29035"/>
    </cofactor>
</comment>
<evidence type="ECO:0000256" key="9">
    <source>
        <dbReference type="ARBA" id="ARBA00038592"/>
    </source>
</evidence>
<evidence type="ECO:0000256" key="7">
    <source>
        <dbReference type="ARBA" id="ARBA00023125"/>
    </source>
</evidence>
<keyword evidence="2 10" id="KW-0479">Metal-binding</keyword>
<keyword evidence="12" id="KW-1185">Reference proteome</keyword>
<evidence type="ECO:0000313" key="11">
    <source>
        <dbReference type="EMBL" id="CAH2030729.1"/>
    </source>
</evidence>
<dbReference type="RefSeq" id="WP_305731641.1">
    <property type="nucleotide sequence ID" value="NZ_OW150024.1"/>
</dbReference>
<dbReference type="InterPro" id="IPR050646">
    <property type="entry name" value="Cas1"/>
</dbReference>
<evidence type="ECO:0000256" key="1">
    <source>
        <dbReference type="ARBA" id="ARBA00022722"/>
    </source>
</evidence>
<name>A0ABM9D8M4_9BACT</name>
<dbReference type="Gene3D" id="3.100.10.20">
    <property type="entry name" value="CRISPR-associated endonuclease Cas1, N-terminal domain"/>
    <property type="match status" value="1"/>
</dbReference>
<dbReference type="HAMAP" id="MF_01470">
    <property type="entry name" value="Cas1"/>
    <property type="match status" value="1"/>
</dbReference>
<dbReference type="InterPro" id="IPR042211">
    <property type="entry name" value="CRISPR-assoc_Cas1_N"/>
</dbReference>
<keyword evidence="7 10" id="KW-0238">DNA-binding</keyword>
<dbReference type="PANTHER" id="PTHR34353:SF2">
    <property type="entry name" value="CRISPR-ASSOCIATED ENDONUCLEASE CAS1 1"/>
    <property type="match status" value="1"/>
</dbReference>
<keyword evidence="4 10" id="KW-0378">Hydrolase</keyword>
<feature type="binding site" evidence="10">
    <location>
        <position position="166"/>
    </location>
    <ligand>
        <name>Mn(2+)</name>
        <dbReference type="ChEBI" id="CHEBI:29035"/>
    </ligand>
</feature>
<proteinExistence type="inferred from homology"/>
<keyword evidence="5 10" id="KW-0460">Magnesium</keyword>
<dbReference type="InterPro" id="IPR042206">
    <property type="entry name" value="CRISPR-assoc_Cas1_C"/>
</dbReference>
<keyword evidence="3 10" id="KW-0255">Endonuclease</keyword>
<dbReference type="GO" id="GO:0016787">
    <property type="term" value="F:hydrolase activity"/>
    <property type="evidence" value="ECO:0007669"/>
    <property type="project" value="UniProtKB-KW"/>
</dbReference>
<comment type="function">
    <text evidence="10">CRISPR (clustered regularly interspaced short palindromic repeat), is an adaptive immune system that provides protection against mobile genetic elements (viruses, transposable elements and conjugative plasmids). CRISPR clusters contain spacers, sequences complementary to antecedent mobile elements, and target invading nucleic acids. CRISPR clusters are transcribed and processed into CRISPR RNA (crRNA). Acts as a dsDNA endonuclease. Involved in the integration of spacer DNA into the CRISPR cassette.</text>
</comment>
<accession>A0ABM9D8M4</accession>
<feature type="binding site" evidence="10">
    <location>
        <position position="235"/>
    </location>
    <ligand>
        <name>Mn(2+)</name>
        <dbReference type="ChEBI" id="CHEBI:29035"/>
    </ligand>
</feature>
<dbReference type="InterPro" id="IPR019856">
    <property type="entry name" value="CRISPR-assoc_Cas1_DVULG"/>
</dbReference>
<evidence type="ECO:0000256" key="5">
    <source>
        <dbReference type="ARBA" id="ARBA00022842"/>
    </source>
</evidence>
<dbReference type="Gene3D" id="1.20.120.920">
    <property type="entry name" value="CRISPR-associated endonuclease Cas1, C-terminal domain"/>
    <property type="match status" value="1"/>
</dbReference>
<evidence type="ECO:0000256" key="10">
    <source>
        <dbReference type="HAMAP-Rule" id="MF_01470"/>
    </source>
</evidence>
<dbReference type="CDD" id="cd09721">
    <property type="entry name" value="Cas1_I-C"/>
    <property type="match status" value="1"/>
</dbReference>
<dbReference type="GO" id="GO:0004519">
    <property type="term" value="F:endonuclease activity"/>
    <property type="evidence" value="ECO:0007669"/>
    <property type="project" value="UniProtKB-KW"/>
</dbReference>
<dbReference type="PANTHER" id="PTHR34353">
    <property type="entry name" value="CRISPR-ASSOCIATED ENDONUCLEASE CAS1 1"/>
    <property type="match status" value="1"/>
</dbReference>
<evidence type="ECO:0000313" key="12">
    <source>
        <dbReference type="Proteomes" id="UP001295463"/>
    </source>
</evidence>
<dbReference type="Pfam" id="PF01867">
    <property type="entry name" value="Cas_Cas1"/>
    <property type="match status" value="1"/>
</dbReference>
<evidence type="ECO:0000256" key="6">
    <source>
        <dbReference type="ARBA" id="ARBA00023118"/>
    </source>
</evidence>
<sequence length="344" mass="38438">MKQLLNTLYVMTQGAYLSLDHETVRVEIGGELKMQMPLHHLGSIVTMGNVMISPFFLAKCADDGRAVVILDRNGRYKCRMVGKTGGNVLLRQAQYQAGQDAVQTTTLAAAMTAGKVKNARNVLMRSARETSQVVEEKRLRTAADVQADVLFRLKSPRDTDHVRGLEGEAAAAYFDVFSLMMKPSERDCLPMNGRNRRPPLDPVNALISFLYTLLLNDCISALEGVGLDPQMGFLHVPRPGRPSLALDLMEEFRSFMADRLAVTLINRKQVTIEHFEPRPGGAVYLNEKGRREVVAAYQKRKQEEAAHPLVSEKSPIGLLPFLQARLLARHLRGDLETYVPYVHQ</sequence>
<keyword evidence="6 10" id="KW-0051">Antiviral defense</keyword>
<organism evidence="11 12">
    <name type="scientific">Trichlorobacter ammonificans</name>
    <dbReference type="NCBI Taxonomy" id="2916410"/>
    <lineage>
        <taxon>Bacteria</taxon>
        <taxon>Pseudomonadati</taxon>
        <taxon>Thermodesulfobacteriota</taxon>
        <taxon>Desulfuromonadia</taxon>
        <taxon>Geobacterales</taxon>
        <taxon>Geobacteraceae</taxon>
        <taxon>Trichlorobacter</taxon>
    </lineage>
</organism>
<keyword evidence="1 10" id="KW-0540">Nuclease</keyword>
<dbReference type="InterPro" id="IPR002729">
    <property type="entry name" value="CRISPR-assoc_Cas1"/>
</dbReference>
<comment type="similarity">
    <text evidence="10">Belongs to the CRISPR-associated endonuclease Cas1 family.</text>
</comment>
<dbReference type="EMBL" id="OW150024">
    <property type="protein sequence ID" value="CAH2030729.1"/>
    <property type="molecule type" value="Genomic_DNA"/>
</dbReference>
<dbReference type="Proteomes" id="UP001295463">
    <property type="component" value="Chromosome"/>
</dbReference>
<dbReference type="NCBIfam" id="TIGR00287">
    <property type="entry name" value="cas1"/>
    <property type="match status" value="1"/>
</dbReference>
<comment type="subunit">
    <text evidence="9 10">Homodimer, forms a heterotetramer with a Cas2 homodimer.</text>
</comment>
<evidence type="ECO:0000256" key="2">
    <source>
        <dbReference type="ARBA" id="ARBA00022723"/>
    </source>
</evidence>
<dbReference type="EC" id="3.1.-.-" evidence="10"/>
<evidence type="ECO:0000256" key="4">
    <source>
        <dbReference type="ARBA" id="ARBA00022801"/>
    </source>
</evidence>
<feature type="binding site" evidence="10">
    <location>
        <position position="250"/>
    </location>
    <ligand>
        <name>Mn(2+)</name>
        <dbReference type="ChEBI" id="CHEBI:29035"/>
    </ligand>
</feature>
<evidence type="ECO:0000256" key="8">
    <source>
        <dbReference type="ARBA" id="ARBA00023211"/>
    </source>
</evidence>
<evidence type="ECO:0000256" key="3">
    <source>
        <dbReference type="ARBA" id="ARBA00022759"/>
    </source>
</evidence>
<dbReference type="NCBIfam" id="TIGR03640">
    <property type="entry name" value="cas1_DVULG"/>
    <property type="match status" value="1"/>
</dbReference>
<gene>
    <name evidence="10 11" type="primary">cas1</name>
    <name evidence="11" type="ORF">GEAMG1_0916</name>
</gene>